<keyword evidence="1" id="KW-0175">Coiled coil</keyword>
<dbReference type="RefSeq" id="WP_192731595.1">
    <property type="nucleotide sequence ID" value="NZ_BAAAVL010000002.1"/>
</dbReference>
<dbReference type="InterPro" id="IPR050739">
    <property type="entry name" value="MFP"/>
</dbReference>
<proteinExistence type="predicted"/>
<feature type="coiled-coil region" evidence="1">
    <location>
        <begin position="94"/>
        <end position="153"/>
    </location>
</feature>
<keyword evidence="2" id="KW-0812">Transmembrane</keyword>
<feature type="domain" description="AprE-like beta-barrel" evidence="3">
    <location>
        <begin position="279"/>
        <end position="368"/>
    </location>
</feature>
<name>A0ABR9IXH8_RHIVS</name>
<dbReference type="Gene3D" id="2.40.30.170">
    <property type="match status" value="1"/>
</dbReference>
<organism evidence="4 5">
    <name type="scientific">Rhizobium viscosum</name>
    <name type="common">Arthrobacter viscosus</name>
    <dbReference type="NCBI Taxonomy" id="1673"/>
    <lineage>
        <taxon>Bacteria</taxon>
        <taxon>Pseudomonadati</taxon>
        <taxon>Pseudomonadota</taxon>
        <taxon>Alphaproteobacteria</taxon>
        <taxon>Hyphomicrobiales</taxon>
        <taxon>Rhizobiaceae</taxon>
        <taxon>Rhizobium/Agrobacterium group</taxon>
        <taxon>Rhizobium</taxon>
    </lineage>
</organism>
<dbReference type="Gene3D" id="2.40.50.100">
    <property type="match status" value="1"/>
</dbReference>
<sequence length="387" mass="42241">MAVPIGWHLTGYLMAVVLAAVVIFLSTASYSRIVQATGVILPDKGIAVVIPPRAGVIMQMMVADGDHVNEGQELIAVRSEDYLVSGESASKKVAEMLQRQNASIDEQLQEVKNDEASQTAQFSAQISGFETQIAKLESQIGLQQDLIKSIEADVERIRGLVSKGIVAQRDVLLREDSLTERRQQMSVIESTLSERRSDLSDAQRMLDQVKARANEKKASLETEREDVNRGMATNEQSRAYIIRAAMPGTISGLTARIGEAVNPQQALMSIVPERAVLHAQLDVPNAAIGFVEVGQDVRLAIDAFPYQSFGTIGGHVSSLSKSPVSRSGAGSANLNYLVKIELERQDILAYGKPQALFPGMTLSARIATARQSLLEWLFQPLYALQRR</sequence>
<evidence type="ECO:0000259" key="3">
    <source>
        <dbReference type="Pfam" id="PF26002"/>
    </source>
</evidence>
<comment type="caution">
    <text evidence="4">The sequence shown here is derived from an EMBL/GenBank/DDBJ whole genome shotgun (WGS) entry which is preliminary data.</text>
</comment>
<protein>
    <submittedName>
        <fullName evidence="4">Membrane fusion protein</fullName>
    </submittedName>
</protein>
<feature type="transmembrane region" description="Helical" evidence="2">
    <location>
        <begin position="6"/>
        <end position="25"/>
    </location>
</feature>
<dbReference type="Proteomes" id="UP000620262">
    <property type="component" value="Unassembled WGS sequence"/>
</dbReference>
<feature type="coiled-coil region" evidence="1">
    <location>
        <begin position="199"/>
        <end position="230"/>
    </location>
</feature>
<dbReference type="EMBL" id="JADBEC010000002">
    <property type="protein sequence ID" value="MBE1507905.1"/>
    <property type="molecule type" value="Genomic_DNA"/>
</dbReference>
<keyword evidence="5" id="KW-1185">Reference proteome</keyword>
<evidence type="ECO:0000313" key="5">
    <source>
        <dbReference type="Proteomes" id="UP000620262"/>
    </source>
</evidence>
<evidence type="ECO:0000256" key="1">
    <source>
        <dbReference type="SAM" id="Coils"/>
    </source>
</evidence>
<reference evidence="4 5" key="1">
    <citation type="submission" date="2020-10" db="EMBL/GenBank/DDBJ databases">
        <title>Sequencing the genomes of 1000 actinobacteria strains.</title>
        <authorList>
            <person name="Klenk H.-P."/>
        </authorList>
    </citation>
    <scope>NUCLEOTIDE SEQUENCE [LARGE SCALE GENOMIC DNA]</scope>
    <source>
        <strain evidence="4 5">DSM 7307</strain>
    </source>
</reference>
<dbReference type="Pfam" id="PF26002">
    <property type="entry name" value="Beta-barrel_AprE"/>
    <property type="match status" value="1"/>
</dbReference>
<dbReference type="InterPro" id="IPR058982">
    <property type="entry name" value="Beta-barrel_AprE"/>
</dbReference>
<keyword evidence="2" id="KW-0472">Membrane</keyword>
<dbReference type="PRINTS" id="PR01490">
    <property type="entry name" value="RTXTOXIND"/>
</dbReference>
<accession>A0ABR9IXH8</accession>
<gene>
    <name evidence="4" type="ORF">H4W29_005150</name>
</gene>
<dbReference type="PANTHER" id="PTHR30386">
    <property type="entry name" value="MEMBRANE FUSION SUBUNIT OF EMRAB-TOLC MULTIDRUG EFFLUX PUMP"/>
    <property type="match status" value="1"/>
</dbReference>
<keyword evidence="2" id="KW-1133">Transmembrane helix</keyword>
<dbReference type="PANTHER" id="PTHR30386:SF28">
    <property type="entry name" value="EXPORTED PROTEIN"/>
    <property type="match status" value="1"/>
</dbReference>
<evidence type="ECO:0000256" key="2">
    <source>
        <dbReference type="SAM" id="Phobius"/>
    </source>
</evidence>
<evidence type="ECO:0000313" key="4">
    <source>
        <dbReference type="EMBL" id="MBE1507905.1"/>
    </source>
</evidence>